<dbReference type="GO" id="GO:0046872">
    <property type="term" value="F:metal ion binding"/>
    <property type="evidence" value="ECO:0007669"/>
    <property type="project" value="UniProtKB-KW"/>
</dbReference>
<keyword evidence="2 4" id="KW-0547">Nucleotide-binding</keyword>
<evidence type="ECO:0000256" key="2">
    <source>
        <dbReference type="ARBA" id="ARBA00022741"/>
    </source>
</evidence>
<keyword evidence="5" id="KW-0479">Metal-binding</keyword>
<evidence type="ECO:0000313" key="6">
    <source>
        <dbReference type="EMBL" id="SHI28147.1"/>
    </source>
</evidence>
<organism evidence="6 7">
    <name type="scientific">Clostridium intestinale DSM 6191</name>
    <dbReference type="NCBI Taxonomy" id="1121320"/>
    <lineage>
        <taxon>Bacteria</taxon>
        <taxon>Bacillati</taxon>
        <taxon>Bacillota</taxon>
        <taxon>Clostridia</taxon>
        <taxon>Eubacteriales</taxon>
        <taxon>Clostridiaceae</taxon>
        <taxon>Clostridium</taxon>
    </lineage>
</organism>
<feature type="binding site" evidence="4">
    <location>
        <begin position="3"/>
        <end position="7"/>
    </location>
    <ligand>
        <name>ATP</name>
        <dbReference type="ChEBI" id="CHEBI:30616"/>
    </ligand>
</feature>
<dbReference type="EMBL" id="FQXU01000011">
    <property type="protein sequence ID" value="SHI28147.1"/>
    <property type="molecule type" value="Genomic_DNA"/>
</dbReference>
<evidence type="ECO:0000256" key="4">
    <source>
        <dbReference type="PIRSR" id="PIRSR006806-1"/>
    </source>
</evidence>
<dbReference type="GO" id="GO:0035999">
    <property type="term" value="P:tetrahydrofolate interconversion"/>
    <property type="evidence" value="ECO:0007669"/>
    <property type="project" value="TreeGrafter"/>
</dbReference>
<dbReference type="InterPro" id="IPR024185">
    <property type="entry name" value="FTHF_cligase-like_sf"/>
</dbReference>
<keyword evidence="3 4" id="KW-0067">ATP-binding</keyword>
<proteinExistence type="inferred from homology"/>
<gene>
    <name evidence="6" type="ORF">SAMN02745941_03450</name>
</gene>
<dbReference type="Pfam" id="PF01812">
    <property type="entry name" value="5-FTHF_cyc-lig"/>
    <property type="match status" value="1"/>
</dbReference>
<dbReference type="InterPro" id="IPR002698">
    <property type="entry name" value="FTHF_cligase"/>
</dbReference>
<keyword evidence="5" id="KW-0460">Magnesium</keyword>
<dbReference type="PANTHER" id="PTHR23407">
    <property type="entry name" value="ATPASE INHIBITOR/5-FORMYLTETRAHYDROFOLATE CYCLO-LIGASE"/>
    <property type="match status" value="1"/>
</dbReference>
<dbReference type="EC" id="6.3.3.2" evidence="5"/>
<dbReference type="SUPFAM" id="SSF100950">
    <property type="entry name" value="NagB/RpiA/CoA transferase-like"/>
    <property type="match status" value="1"/>
</dbReference>
<feature type="binding site" evidence="4">
    <location>
        <begin position="128"/>
        <end position="136"/>
    </location>
    <ligand>
        <name>ATP</name>
        <dbReference type="ChEBI" id="CHEBI:30616"/>
    </ligand>
</feature>
<dbReference type="PIRSF" id="PIRSF006806">
    <property type="entry name" value="FTHF_cligase"/>
    <property type="match status" value="1"/>
</dbReference>
<dbReference type="AlphaFoldDB" id="A0A1M5ZV31"/>
<dbReference type="RefSeq" id="WP_073021481.1">
    <property type="nucleotide sequence ID" value="NZ_FQXU01000011.1"/>
</dbReference>
<evidence type="ECO:0000256" key="3">
    <source>
        <dbReference type="ARBA" id="ARBA00022840"/>
    </source>
</evidence>
<dbReference type="GO" id="GO:0009396">
    <property type="term" value="P:folic acid-containing compound biosynthetic process"/>
    <property type="evidence" value="ECO:0007669"/>
    <property type="project" value="TreeGrafter"/>
</dbReference>
<reference evidence="6 7" key="1">
    <citation type="submission" date="2016-11" db="EMBL/GenBank/DDBJ databases">
        <authorList>
            <person name="Jaros S."/>
            <person name="Januszkiewicz K."/>
            <person name="Wedrychowicz H."/>
        </authorList>
    </citation>
    <scope>NUCLEOTIDE SEQUENCE [LARGE SCALE GENOMIC DNA]</scope>
    <source>
        <strain evidence="6 7">DSM 6191</strain>
    </source>
</reference>
<accession>A0A1M5ZV31</accession>
<feature type="binding site" evidence="4">
    <location>
        <position position="49"/>
    </location>
    <ligand>
        <name>substrate</name>
    </ligand>
</feature>
<comment type="catalytic activity">
    <reaction evidence="5">
        <text>(6S)-5-formyl-5,6,7,8-tetrahydrofolate + ATP = (6R)-5,10-methenyltetrahydrofolate + ADP + phosphate</text>
        <dbReference type="Rhea" id="RHEA:10488"/>
        <dbReference type="ChEBI" id="CHEBI:30616"/>
        <dbReference type="ChEBI" id="CHEBI:43474"/>
        <dbReference type="ChEBI" id="CHEBI:57455"/>
        <dbReference type="ChEBI" id="CHEBI:57457"/>
        <dbReference type="ChEBI" id="CHEBI:456216"/>
        <dbReference type="EC" id="6.3.3.2"/>
    </reaction>
</comment>
<comment type="cofactor">
    <cofactor evidence="5">
        <name>Mg(2+)</name>
        <dbReference type="ChEBI" id="CHEBI:18420"/>
    </cofactor>
</comment>
<sequence length="185" mass="21137">MNKINIRKTMIDKRDALNSDLRNKFSEKIKNKILSNIFYKEAKSIFCFIGFGSEVNTIGIIEDALKDGKKVYVPRVRNKEMKVIQIDSLDKLKPGVFGILEPEDGEELKADCDLILMPGVAFTKEGKRLGYGGGYYDKYLAQYNSNTLKIAIAYSIQVIDFIPTESYDKIVDHIVTEDFTYKCHE</sequence>
<evidence type="ECO:0000313" key="7">
    <source>
        <dbReference type="Proteomes" id="UP000184241"/>
    </source>
</evidence>
<feature type="binding site" evidence="4">
    <location>
        <position position="54"/>
    </location>
    <ligand>
        <name>substrate</name>
    </ligand>
</feature>
<evidence type="ECO:0000256" key="5">
    <source>
        <dbReference type="RuleBase" id="RU361279"/>
    </source>
</evidence>
<protein>
    <recommendedName>
        <fullName evidence="5">5-formyltetrahydrofolate cyclo-ligase</fullName>
        <ecNumber evidence="5">6.3.3.2</ecNumber>
    </recommendedName>
</protein>
<dbReference type="GO" id="GO:0005524">
    <property type="term" value="F:ATP binding"/>
    <property type="evidence" value="ECO:0007669"/>
    <property type="project" value="UniProtKB-KW"/>
</dbReference>
<dbReference type="PANTHER" id="PTHR23407:SF1">
    <property type="entry name" value="5-FORMYLTETRAHYDROFOLATE CYCLO-LIGASE"/>
    <property type="match status" value="1"/>
</dbReference>
<dbReference type="Gene3D" id="3.40.50.10420">
    <property type="entry name" value="NagB/RpiA/CoA transferase-like"/>
    <property type="match status" value="1"/>
</dbReference>
<keyword evidence="6" id="KW-0436">Ligase</keyword>
<evidence type="ECO:0000256" key="1">
    <source>
        <dbReference type="ARBA" id="ARBA00010638"/>
    </source>
</evidence>
<dbReference type="InterPro" id="IPR037171">
    <property type="entry name" value="NagB/RpiA_transferase-like"/>
</dbReference>
<dbReference type="GO" id="GO:0030272">
    <property type="term" value="F:5-formyltetrahydrofolate cyclo-ligase activity"/>
    <property type="evidence" value="ECO:0007669"/>
    <property type="project" value="UniProtKB-EC"/>
</dbReference>
<name>A0A1M5ZV31_9CLOT</name>
<comment type="similarity">
    <text evidence="1 5">Belongs to the 5-formyltetrahydrofolate cyclo-ligase family.</text>
</comment>
<dbReference type="NCBIfam" id="TIGR02727">
    <property type="entry name" value="MTHFS_bact"/>
    <property type="match status" value="1"/>
</dbReference>
<dbReference type="Proteomes" id="UP000184241">
    <property type="component" value="Unassembled WGS sequence"/>
</dbReference>